<dbReference type="AlphaFoldDB" id="A0A7X0U7E6"/>
<dbReference type="PROSITE" id="PS51782">
    <property type="entry name" value="LYSM"/>
    <property type="match status" value="1"/>
</dbReference>
<name>A0A7X0U7E6_9BURK</name>
<evidence type="ECO:0000256" key="2">
    <source>
        <dbReference type="SAM" id="SignalP"/>
    </source>
</evidence>
<dbReference type="InterPro" id="IPR018392">
    <property type="entry name" value="LysM"/>
</dbReference>
<comment type="caution">
    <text evidence="4">The sequence shown here is derived from an EMBL/GenBank/DDBJ whole genome shotgun (WGS) entry which is preliminary data.</text>
</comment>
<organism evidence="4 5">
    <name type="scientific">Acidovorax soli</name>
    <dbReference type="NCBI Taxonomy" id="592050"/>
    <lineage>
        <taxon>Bacteria</taxon>
        <taxon>Pseudomonadati</taxon>
        <taxon>Pseudomonadota</taxon>
        <taxon>Betaproteobacteria</taxon>
        <taxon>Burkholderiales</taxon>
        <taxon>Comamonadaceae</taxon>
        <taxon>Acidovorax</taxon>
    </lineage>
</organism>
<keyword evidence="5" id="KW-1185">Reference proteome</keyword>
<dbReference type="InterPro" id="IPR036779">
    <property type="entry name" value="LysM_dom_sf"/>
</dbReference>
<dbReference type="Pfam" id="PF01476">
    <property type="entry name" value="LysM"/>
    <property type="match status" value="1"/>
</dbReference>
<feature type="signal peptide" evidence="2">
    <location>
        <begin position="1"/>
        <end position="29"/>
    </location>
</feature>
<feature type="chain" id="PRO_5030629542" evidence="2">
    <location>
        <begin position="30"/>
        <end position="408"/>
    </location>
</feature>
<feature type="region of interest" description="Disordered" evidence="1">
    <location>
        <begin position="123"/>
        <end position="146"/>
    </location>
</feature>
<dbReference type="PROSITE" id="PS51318">
    <property type="entry name" value="TAT"/>
    <property type="match status" value="1"/>
</dbReference>
<reference evidence="4 5" key="1">
    <citation type="submission" date="2020-08" db="EMBL/GenBank/DDBJ databases">
        <title>Functional genomics of gut bacteria from endangered species of beetles.</title>
        <authorList>
            <person name="Carlos-Shanley C."/>
        </authorList>
    </citation>
    <scope>NUCLEOTIDE SEQUENCE [LARGE SCALE GENOMIC DNA]</scope>
    <source>
        <strain evidence="4 5">S00198</strain>
    </source>
</reference>
<dbReference type="PANTHER" id="PTHR34700:SF4">
    <property type="entry name" value="PHAGE-LIKE ELEMENT PBSX PROTEIN XKDP"/>
    <property type="match status" value="1"/>
</dbReference>
<gene>
    <name evidence="4" type="ORF">HNP48_000741</name>
</gene>
<dbReference type="InterPro" id="IPR006311">
    <property type="entry name" value="TAT_signal"/>
</dbReference>
<dbReference type="Proteomes" id="UP000575083">
    <property type="component" value="Unassembled WGS sequence"/>
</dbReference>
<feature type="domain" description="LysM" evidence="3">
    <location>
        <begin position="61"/>
        <end position="110"/>
    </location>
</feature>
<dbReference type="PANTHER" id="PTHR34700">
    <property type="entry name" value="POTASSIUM BINDING PROTEIN KBP"/>
    <property type="match status" value="1"/>
</dbReference>
<dbReference type="Gene3D" id="3.10.350.10">
    <property type="entry name" value="LysM domain"/>
    <property type="match status" value="1"/>
</dbReference>
<protein>
    <submittedName>
        <fullName evidence="4">LysM repeat protein</fullName>
    </submittedName>
</protein>
<sequence>MTAFTSARRTALGALTVAAGALLVAPAQAQNHPISGQQRATAQDVSQRGIPVADLAPNAPDVYVVKRGDTLWGISGLYLKSAWRWPELWGMNMQALPNPHLIYPGQTLYLDKDGGYARLRTTAPGTSASSGTVRVSPSTRSDSLSSTALPTLKPHLIEPFLVEPVVVDASVLQRAPRVIATQEERVLMASGDRAYVRGDAATPLTMDPGEPRQFRVFRDAVALKDPQTGEILGYEAQYLGKAELVRGESFEKSSDGKGGIRTDYVPATVDLSGSKEEIRAGDRLLPAPAREFISYVPRAPREGTEARVVSIYGSSAAGASAGSAGQNQVVAINLGTRNGIEAGHVMRLMTKGDVIKDKTDPKLPMIKLPSESNGLAMVFRTFDRVSYALILEIRTGVRVGDRLVSPQE</sequence>
<proteinExistence type="predicted"/>
<dbReference type="SMART" id="SM00257">
    <property type="entry name" value="LysM"/>
    <property type="match status" value="1"/>
</dbReference>
<accession>A0A7X0U7E6</accession>
<evidence type="ECO:0000256" key="1">
    <source>
        <dbReference type="SAM" id="MobiDB-lite"/>
    </source>
</evidence>
<evidence type="ECO:0000259" key="3">
    <source>
        <dbReference type="PROSITE" id="PS51782"/>
    </source>
</evidence>
<dbReference type="SUPFAM" id="SSF54106">
    <property type="entry name" value="LysM domain"/>
    <property type="match status" value="1"/>
</dbReference>
<keyword evidence="2" id="KW-0732">Signal</keyword>
<dbReference type="RefSeq" id="WP_184855472.1">
    <property type="nucleotide sequence ID" value="NZ_JACHLK010000001.1"/>
</dbReference>
<dbReference type="EMBL" id="JACHLK010000001">
    <property type="protein sequence ID" value="MBB6558077.1"/>
    <property type="molecule type" value="Genomic_DNA"/>
</dbReference>
<dbReference type="CDD" id="cd00118">
    <property type="entry name" value="LysM"/>
    <property type="match status" value="1"/>
</dbReference>
<dbReference type="InterPro" id="IPR052196">
    <property type="entry name" value="Bact_Kbp"/>
</dbReference>
<evidence type="ECO:0000313" key="5">
    <source>
        <dbReference type="Proteomes" id="UP000575083"/>
    </source>
</evidence>
<evidence type="ECO:0000313" key="4">
    <source>
        <dbReference type="EMBL" id="MBB6558077.1"/>
    </source>
</evidence>